<sequence length="272" mass="29960">MHKCKVIAVTNQKGGVGKTTTTANVAIGLERYGYKVLIVDFDPQGDLTTSLGWKSNDALECSVSNLLDAYINDKEMDYSSLILKHKEDVDVIPANIELADMDIRLVSVINREQTLSSCIEPLRDDYDFILIDCPPSLGMLTINALSAADEVLIPVQAQFLPAKGMTQLLQTVNKVQRKINTNLKVAGIVMTLVDMNTTVAKSTIETIQESFGKNIRVFDTIIPKATKASEATIAGVSIYAYAKDSKVAKAYDNLTKEIITDQKVKHKDRDCR</sequence>
<gene>
    <name evidence="6" type="ORF">DWW32_02625</name>
</gene>
<dbReference type="SUPFAM" id="SSF52540">
    <property type="entry name" value="P-loop containing nucleoside triphosphate hydrolases"/>
    <property type="match status" value="1"/>
</dbReference>
<dbReference type="Gene3D" id="3.40.50.300">
    <property type="entry name" value="P-loop containing nucleotide triphosphate hydrolases"/>
    <property type="match status" value="1"/>
</dbReference>
<protein>
    <recommendedName>
        <fullName evidence="4">Sporulation initiation inhibitor protein Soj</fullName>
    </recommendedName>
</protein>
<dbReference type="InterPro" id="IPR050678">
    <property type="entry name" value="DNA_Partitioning_ATPase"/>
</dbReference>
<evidence type="ECO:0000256" key="3">
    <source>
        <dbReference type="ARBA" id="ARBA00062323"/>
    </source>
</evidence>
<evidence type="ECO:0000313" key="7">
    <source>
        <dbReference type="Proteomes" id="UP000265489"/>
    </source>
</evidence>
<proteinExistence type="inferred from homology"/>
<comment type="caution">
    <text evidence="6">The sequence shown here is derived from an EMBL/GenBank/DDBJ whole genome shotgun (WGS) entry which is preliminary data.</text>
</comment>
<evidence type="ECO:0000256" key="4">
    <source>
        <dbReference type="ARBA" id="ARBA00071824"/>
    </source>
</evidence>
<dbReference type="Proteomes" id="UP000265489">
    <property type="component" value="Unassembled WGS sequence"/>
</dbReference>
<accession>A0A395WA34</accession>
<dbReference type="InterPro" id="IPR025669">
    <property type="entry name" value="AAA_dom"/>
</dbReference>
<feature type="domain" description="AAA" evidence="5">
    <location>
        <begin position="5"/>
        <end position="185"/>
    </location>
</feature>
<dbReference type="Pfam" id="PF13614">
    <property type="entry name" value="AAA_31"/>
    <property type="match status" value="1"/>
</dbReference>
<dbReference type="PANTHER" id="PTHR13696:SF99">
    <property type="entry name" value="COBYRINIC ACID AC-DIAMIDE SYNTHASE"/>
    <property type="match status" value="1"/>
</dbReference>
<dbReference type="GeneID" id="66579034"/>
<comment type="catalytic activity">
    <reaction evidence="2">
        <text>ATP + H2O = ADP + phosphate + H(+)</text>
        <dbReference type="Rhea" id="RHEA:13065"/>
        <dbReference type="ChEBI" id="CHEBI:15377"/>
        <dbReference type="ChEBI" id="CHEBI:15378"/>
        <dbReference type="ChEBI" id="CHEBI:30616"/>
        <dbReference type="ChEBI" id="CHEBI:43474"/>
        <dbReference type="ChEBI" id="CHEBI:456216"/>
    </reaction>
</comment>
<reference evidence="6 7" key="1">
    <citation type="submission" date="2018-08" db="EMBL/GenBank/DDBJ databases">
        <title>A genome reference for cultivated species of the human gut microbiota.</title>
        <authorList>
            <person name="Zou Y."/>
            <person name="Xue W."/>
            <person name="Luo G."/>
        </authorList>
    </citation>
    <scope>NUCLEOTIDE SEQUENCE [LARGE SCALE GENOMIC DNA]</scope>
    <source>
        <strain evidence="6 7">AF15-20</strain>
    </source>
</reference>
<evidence type="ECO:0000256" key="1">
    <source>
        <dbReference type="ARBA" id="ARBA00006976"/>
    </source>
</evidence>
<evidence type="ECO:0000313" key="6">
    <source>
        <dbReference type="EMBL" id="RGU93242.1"/>
    </source>
</evidence>
<comment type="subunit">
    <text evidence="3">Dimerizes in the presence of ATP but not ADP; ATP-binding is required for double-stranded (ds)DNA-binding. Interacts with DnaA.</text>
</comment>
<dbReference type="InterPro" id="IPR027417">
    <property type="entry name" value="P-loop_NTPase"/>
</dbReference>
<dbReference type="PANTHER" id="PTHR13696">
    <property type="entry name" value="P-LOOP CONTAINING NUCLEOSIDE TRIPHOSPHATE HYDROLASE"/>
    <property type="match status" value="1"/>
</dbReference>
<dbReference type="FunFam" id="3.40.50.300:FF:000285">
    <property type="entry name" value="Sporulation initiation inhibitor Soj"/>
    <property type="match status" value="1"/>
</dbReference>
<name>A0A395WA34_9FIRM</name>
<dbReference type="AlphaFoldDB" id="A0A395WA34"/>
<dbReference type="RefSeq" id="WP_118324662.1">
    <property type="nucleotide sequence ID" value="NZ_QRYH01000004.1"/>
</dbReference>
<dbReference type="EMBL" id="QRYQ01000003">
    <property type="protein sequence ID" value="RGU93242.1"/>
    <property type="molecule type" value="Genomic_DNA"/>
</dbReference>
<comment type="similarity">
    <text evidence="1">Belongs to the ParA family.</text>
</comment>
<organism evidence="6 7">
    <name type="scientific">Holdemanella biformis</name>
    <dbReference type="NCBI Taxonomy" id="1735"/>
    <lineage>
        <taxon>Bacteria</taxon>
        <taxon>Bacillati</taxon>
        <taxon>Bacillota</taxon>
        <taxon>Erysipelotrichia</taxon>
        <taxon>Erysipelotrichales</taxon>
        <taxon>Erysipelotrichaceae</taxon>
        <taxon>Holdemanella</taxon>
    </lineage>
</organism>
<evidence type="ECO:0000256" key="2">
    <source>
        <dbReference type="ARBA" id="ARBA00049360"/>
    </source>
</evidence>
<evidence type="ECO:0000259" key="5">
    <source>
        <dbReference type="Pfam" id="PF13614"/>
    </source>
</evidence>
<dbReference type="CDD" id="cd02042">
    <property type="entry name" value="ParAB_family"/>
    <property type="match status" value="1"/>
</dbReference>